<gene>
    <name evidence="2" type="ORF">LKD81_10350</name>
</gene>
<protein>
    <submittedName>
        <fullName evidence="2">Metal-binding protein</fullName>
    </submittedName>
</protein>
<dbReference type="EMBL" id="JAJEQR010000028">
    <property type="protein sequence ID" value="MCC2231392.1"/>
    <property type="molecule type" value="Genomic_DNA"/>
</dbReference>
<comment type="caution">
    <text evidence="2">The sequence shown here is derived from an EMBL/GenBank/DDBJ whole genome shotgun (WGS) entry which is preliminary data.</text>
</comment>
<dbReference type="AlphaFoldDB" id="A0AAE3EAI6"/>
<name>A0AAE3EAI6_9FIRM</name>
<keyword evidence="3" id="KW-1185">Reference proteome</keyword>
<accession>A0AAE3EAI6</accession>
<sequence>MENSYRFFANKDCKYYPCHEGIEEMNCMFCFCPFYLQAKCPGKPEWFRNAAGKQIKDCTNCTFPHRPESYDVIIRWIRNQNQK</sequence>
<reference evidence="2" key="1">
    <citation type="submission" date="2021-10" db="EMBL/GenBank/DDBJ databases">
        <title>Anaerobic single-cell dispensing facilitates the cultivation of human gut bacteria.</title>
        <authorList>
            <person name="Afrizal A."/>
        </authorList>
    </citation>
    <scope>NUCLEOTIDE SEQUENCE</scope>
    <source>
        <strain evidence="2">CLA-AA-H215</strain>
    </source>
</reference>
<evidence type="ECO:0000313" key="2">
    <source>
        <dbReference type="EMBL" id="MCC2231392.1"/>
    </source>
</evidence>
<evidence type="ECO:0000259" key="1">
    <source>
        <dbReference type="Pfam" id="PF04071"/>
    </source>
</evidence>
<feature type="domain" description="Cysteine-rich small" evidence="1">
    <location>
        <begin position="5"/>
        <end position="80"/>
    </location>
</feature>
<organism evidence="2 3">
    <name type="scientific">Hominifimenecus microfluidus</name>
    <dbReference type="NCBI Taxonomy" id="2885348"/>
    <lineage>
        <taxon>Bacteria</taxon>
        <taxon>Bacillati</taxon>
        <taxon>Bacillota</taxon>
        <taxon>Clostridia</taxon>
        <taxon>Lachnospirales</taxon>
        <taxon>Lachnospiraceae</taxon>
        <taxon>Hominifimenecus</taxon>
    </lineage>
</organism>
<dbReference type="InterPro" id="IPR007212">
    <property type="entry name" value="Zf-like"/>
</dbReference>
<dbReference type="Proteomes" id="UP001198182">
    <property type="component" value="Unassembled WGS sequence"/>
</dbReference>
<evidence type="ECO:0000313" key="3">
    <source>
        <dbReference type="Proteomes" id="UP001198182"/>
    </source>
</evidence>
<dbReference type="RefSeq" id="WP_308453911.1">
    <property type="nucleotide sequence ID" value="NZ_JAJEQR010000028.1"/>
</dbReference>
<dbReference type="Pfam" id="PF04071">
    <property type="entry name" value="zf-like"/>
    <property type="match status" value="1"/>
</dbReference>
<proteinExistence type="predicted"/>